<dbReference type="Proteomes" id="UP001152523">
    <property type="component" value="Unassembled WGS sequence"/>
</dbReference>
<dbReference type="EMBL" id="CAMAPF010000028">
    <property type="protein sequence ID" value="CAH9075254.1"/>
    <property type="molecule type" value="Genomic_DNA"/>
</dbReference>
<reference evidence="1" key="1">
    <citation type="submission" date="2022-07" db="EMBL/GenBank/DDBJ databases">
        <authorList>
            <person name="Macas J."/>
            <person name="Novak P."/>
            <person name="Neumann P."/>
        </authorList>
    </citation>
    <scope>NUCLEOTIDE SEQUENCE</scope>
</reference>
<dbReference type="AlphaFoldDB" id="A0AAV0CH65"/>
<evidence type="ECO:0000313" key="1">
    <source>
        <dbReference type="EMBL" id="CAH9075254.1"/>
    </source>
</evidence>
<keyword evidence="3" id="KW-1185">Reference proteome</keyword>
<gene>
    <name evidence="1" type="ORF">CEPIT_LOCUS5291</name>
    <name evidence="2" type="ORF">CEPIT_LOCUS5293</name>
</gene>
<organism evidence="1 3">
    <name type="scientific">Cuscuta epithymum</name>
    <dbReference type="NCBI Taxonomy" id="186058"/>
    <lineage>
        <taxon>Eukaryota</taxon>
        <taxon>Viridiplantae</taxon>
        <taxon>Streptophyta</taxon>
        <taxon>Embryophyta</taxon>
        <taxon>Tracheophyta</taxon>
        <taxon>Spermatophyta</taxon>
        <taxon>Magnoliopsida</taxon>
        <taxon>eudicotyledons</taxon>
        <taxon>Gunneridae</taxon>
        <taxon>Pentapetalae</taxon>
        <taxon>asterids</taxon>
        <taxon>lamiids</taxon>
        <taxon>Solanales</taxon>
        <taxon>Convolvulaceae</taxon>
        <taxon>Cuscuteae</taxon>
        <taxon>Cuscuta</taxon>
        <taxon>Cuscuta subgen. Cuscuta</taxon>
    </lineage>
</organism>
<evidence type="ECO:0000313" key="2">
    <source>
        <dbReference type="EMBL" id="CAH9075258.1"/>
    </source>
</evidence>
<evidence type="ECO:0000313" key="3">
    <source>
        <dbReference type="Proteomes" id="UP001152523"/>
    </source>
</evidence>
<proteinExistence type="predicted"/>
<name>A0AAV0CH65_9ASTE</name>
<comment type="caution">
    <text evidence="1">The sequence shown here is derived from an EMBL/GenBank/DDBJ whole genome shotgun (WGS) entry which is preliminary data.</text>
</comment>
<dbReference type="EMBL" id="CAMAPF010000028">
    <property type="protein sequence ID" value="CAH9075258.1"/>
    <property type="molecule type" value="Genomic_DNA"/>
</dbReference>
<protein>
    <submittedName>
        <fullName evidence="1">Uncharacterized protein</fullName>
    </submittedName>
</protein>
<sequence length="24" mass="2765">MLSTNTTQLLLAVQQKTHLRRSPK</sequence>
<accession>A0AAV0CH65</accession>